<evidence type="ECO:0000313" key="3">
    <source>
        <dbReference type="Proteomes" id="UP000241436"/>
    </source>
</evidence>
<gene>
    <name evidence="2" type="ORF">CLG94_11700</name>
</gene>
<name>A0A2T4TVA2_9BACT</name>
<sequence>MPTVADISMTPIGVVAFQAIVIGLVIGLITSRIKKTLGVGASLLCGAIGSMAGSIGVFLMSIGKIENETAVVMASLGAILGSLIVLFVTLLLKNRSLVNPS</sequence>
<keyword evidence="1" id="KW-0472">Membrane</keyword>
<dbReference type="RefSeq" id="WP_239993232.1">
    <property type="nucleotide sequence ID" value="NZ_NVQC01000031.1"/>
</dbReference>
<feature type="transmembrane region" description="Helical" evidence="1">
    <location>
        <begin position="41"/>
        <end position="63"/>
    </location>
</feature>
<protein>
    <submittedName>
        <fullName evidence="2">Uncharacterized protein</fullName>
    </submittedName>
</protein>
<keyword evidence="3" id="KW-1185">Reference proteome</keyword>
<feature type="transmembrane region" description="Helical" evidence="1">
    <location>
        <begin position="12"/>
        <end position="29"/>
    </location>
</feature>
<reference evidence="3" key="2">
    <citation type="journal article" date="2018" name="Environ. Microbiol.">
        <title>Bloom of a denitrifying methanotroph, 'Candidatus Methylomirabilis limnetica', in a deep stratified lake.</title>
        <authorList>
            <person name="Graf J.S."/>
            <person name="Mayr M.J."/>
            <person name="Marchant H.K."/>
            <person name="Tienken D."/>
            <person name="Hach P.F."/>
            <person name="Brand A."/>
            <person name="Schubert C.J."/>
            <person name="Kuypers M.M."/>
            <person name="Milucka J."/>
        </authorList>
    </citation>
    <scope>NUCLEOTIDE SEQUENCE [LARGE SCALE GENOMIC DNA]</scope>
    <source>
        <strain evidence="3">Zug</strain>
    </source>
</reference>
<keyword evidence="1" id="KW-0812">Transmembrane</keyword>
<reference evidence="2 3" key="1">
    <citation type="submission" date="2017-09" db="EMBL/GenBank/DDBJ databases">
        <title>Bloom of a denitrifying methanotroph, Candidatus Methylomirabilis limnetica, in a deep stratified lake.</title>
        <authorList>
            <person name="Graf J.S."/>
            <person name="Marchant H.K."/>
            <person name="Tienken D."/>
            <person name="Hach P.F."/>
            <person name="Brand A."/>
            <person name="Schubert C.J."/>
            <person name="Kuypers M.M."/>
            <person name="Milucka J."/>
        </authorList>
    </citation>
    <scope>NUCLEOTIDE SEQUENCE [LARGE SCALE GENOMIC DNA]</scope>
    <source>
        <strain evidence="2 3">Zug</strain>
    </source>
</reference>
<accession>A0A2T4TVA2</accession>
<dbReference type="AlphaFoldDB" id="A0A2T4TVA2"/>
<evidence type="ECO:0000313" key="2">
    <source>
        <dbReference type="EMBL" id="PTL35041.1"/>
    </source>
</evidence>
<proteinExistence type="predicted"/>
<evidence type="ECO:0000256" key="1">
    <source>
        <dbReference type="SAM" id="Phobius"/>
    </source>
</evidence>
<keyword evidence="1" id="KW-1133">Transmembrane helix</keyword>
<feature type="transmembrane region" description="Helical" evidence="1">
    <location>
        <begin position="69"/>
        <end position="92"/>
    </location>
</feature>
<comment type="caution">
    <text evidence="2">The sequence shown here is derived from an EMBL/GenBank/DDBJ whole genome shotgun (WGS) entry which is preliminary data.</text>
</comment>
<organism evidence="2 3">
    <name type="scientific">Candidatus Methylomirabilis limnetica</name>
    <dbReference type="NCBI Taxonomy" id="2033718"/>
    <lineage>
        <taxon>Bacteria</taxon>
        <taxon>Candidatus Methylomirabilota</taxon>
        <taxon>Candidatus Methylomirabilia</taxon>
        <taxon>Candidatus Methylomirabilales</taxon>
        <taxon>Candidatus Methylomirabilaceae</taxon>
        <taxon>Candidatus Methylomirabilis</taxon>
    </lineage>
</organism>
<dbReference type="EMBL" id="NVQC01000031">
    <property type="protein sequence ID" value="PTL35041.1"/>
    <property type="molecule type" value="Genomic_DNA"/>
</dbReference>
<dbReference type="Proteomes" id="UP000241436">
    <property type="component" value="Unassembled WGS sequence"/>
</dbReference>